<dbReference type="InterPro" id="IPR001752">
    <property type="entry name" value="Kinesin_motor_dom"/>
</dbReference>
<keyword evidence="2 5" id="KW-0175">Coiled coil</keyword>
<dbReference type="GO" id="GO:0005524">
    <property type="term" value="F:ATP binding"/>
    <property type="evidence" value="ECO:0007669"/>
    <property type="project" value="UniProtKB-UniRule"/>
</dbReference>
<dbReference type="Gene3D" id="3.40.850.10">
    <property type="entry name" value="Kinesin motor domain"/>
    <property type="match status" value="1"/>
</dbReference>
<dbReference type="InterPro" id="IPR027417">
    <property type="entry name" value="P-loop_NTPase"/>
</dbReference>
<feature type="compositionally biased region" description="Basic and acidic residues" evidence="6">
    <location>
        <begin position="321"/>
        <end position="341"/>
    </location>
</feature>
<dbReference type="GO" id="GO:0008017">
    <property type="term" value="F:microtubule binding"/>
    <property type="evidence" value="ECO:0007669"/>
    <property type="project" value="InterPro"/>
</dbReference>
<dbReference type="SUPFAM" id="SSF52540">
    <property type="entry name" value="P-loop containing nucleoside triphosphate hydrolases"/>
    <property type="match status" value="1"/>
</dbReference>
<comment type="similarity">
    <text evidence="4">Belongs to the TRAFAC class myosin-kinesin ATPase superfamily. Kinesin family.</text>
</comment>
<feature type="binding site" evidence="4">
    <location>
        <begin position="97"/>
        <end position="104"/>
    </location>
    <ligand>
        <name>ATP</name>
        <dbReference type="ChEBI" id="CHEBI:30616"/>
    </ligand>
</feature>
<dbReference type="AlphaFoldDB" id="A0A812JBS9"/>
<dbReference type="Gene3D" id="6.10.250.2520">
    <property type="match status" value="1"/>
</dbReference>
<feature type="compositionally biased region" description="Polar residues" evidence="6">
    <location>
        <begin position="864"/>
        <end position="879"/>
    </location>
</feature>
<proteinExistence type="inferred from homology"/>
<dbReference type="SUPFAM" id="SSF49879">
    <property type="entry name" value="SMAD/FHA domain"/>
    <property type="match status" value="1"/>
</dbReference>
<dbReference type="EMBL" id="CAJNDS010000357">
    <property type="protein sequence ID" value="CAE7197227.1"/>
    <property type="molecule type" value="Genomic_DNA"/>
</dbReference>
<protein>
    <submittedName>
        <fullName evidence="8">Unc-104 protein</fullName>
    </submittedName>
</protein>
<dbReference type="PANTHER" id="PTHR47968">
    <property type="entry name" value="CENTROMERE PROTEIN E"/>
    <property type="match status" value="1"/>
</dbReference>
<evidence type="ECO:0000256" key="4">
    <source>
        <dbReference type="PROSITE-ProRule" id="PRU00283"/>
    </source>
</evidence>
<keyword evidence="1" id="KW-0493">Microtubule</keyword>
<gene>
    <name evidence="8" type="primary">unc-104</name>
    <name evidence="8" type="ORF">SNAT2548_LOCUS5573</name>
</gene>
<dbReference type="Gene3D" id="2.60.200.20">
    <property type="match status" value="1"/>
</dbReference>
<dbReference type="InterPro" id="IPR008984">
    <property type="entry name" value="SMAD_FHA_dom_sf"/>
</dbReference>
<dbReference type="SMART" id="SM00129">
    <property type="entry name" value="KISc"/>
    <property type="match status" value="1"/>
</dbReference>
<dbReference type="GO" id="GO:0005874">
    <property type="term" value="C:microtubule"/>
    <property type="evidence" value="ECO:0007669"/>
    <property type="project" value="UniProtKB-KW"/>
</dbReference>
<dbReference type="PANTHER" id="PTHR47968:SF36">
    <property type="entry name" value="KINESIN HEAVY CHAIN ISOFORM X1"/>
    <property type="match status" value="1"/>
</dbReference>
<accession>A0A812JBS9</accession>
<sequence>MSAEAVRIGVRLRPLVAHEAAQAAHPCLKVRENAVIVDADGGGGKAAPKEFAFDYVMDSTDPKAKSFVGQEKCYQLMAGKMIEHAFNGYSTCLFCYGQTGTGKTFTIMGNAKPKSEQGLLLRFMSDMYQQVDTLLERQGCEIQCRVQIVEVYNEKVRDLLNESSSPNPEVHVHPKLGVYLKHALDLPANSLESCLALIDEARGRQSFAATAMNAQSSRGHTVYKLSLEKHGGSDNTVMTSEVYFVDLAGRENERTTKVKGDRLVELSFINRSLMWLSQCIHALGSPEPSRRRHSVGELDQPSQPSVKEKVNGNAITGRRQSLLDKKVKGDRRPTDASRERGSTISEDSDATPHHRKAANAKGVDVTMARFRNSKLTLLLANALSGNSKTSVICTLSPAKQSVDESLTTLNFATSLKHVKVEARAATFVDKDALISGLQTEVQALRDRLSSDGATALEELKSELEVANGMLQKYRESWQEKIEENEKLREQRNNALRKLGVARFRMAVRSPRSPKDGEPKSRQSSKSPRSPELPECPYLASYSDDPHANGRFIFALPETGFEYCMGYASDCHFILPRRAGIAQRCCSVWLDEGGLFIRPVCADSTPVTTVEINHVKLAREEPRELRHGDLLVLGSSLCFLVNSGATPPGNPGNLHEKLPTWWGLGSQDRARIMQQILPEHQKGHLEVALQYMSCLQGQNLDSRSFQRLDKFLISAKRAAALVVEANALTDTLKPLSNLNLELSSMAPVMMYGYGDNSAVPDLCVRLVRQTEKQEAELLSIWTMGQFEARLQIMREMHEKRLHRPDSFALDARLDPWADSSMPLRAQGSPESRPSTSPRNHGRETSSLHQDAERLVLKMDNLLAQSQSQASTPAGNESTKSGGREGSETKAQSGHPPPPRKARSDDNIDSSKMRLRAAMAVPSPTGDSPGPKHRSRSLGQRTEFDGSEKGIQSMDAFADASTSFSSSAGHLTADFGSGSPAFFAEVESASPGLAWDHQMGGPKTRPNFGILSTGSPRGHNGHNVDFSNAPGVCTAPTPGLKSRSFGTVTPRTDERWGWSSVPVSAPDLSEFAMGYQASMPSTPGYPGSLASAVQETQDGSAMSSPRNPFANPDMFVQPHNRWTLPARRRRPAVLTVQGPLVFPAELPEGGRSAWHASSWHAGSHVVETSAGLLMG</sequence>
<dbReference type="PROSITE" id="PS50067">
    <property type="entry name" value="KINESIN_MOTOR_2"/>
    <property type="match status" value="1"/>
</dbReference>
<feature type="region of interest" description="Disordered" evidence="6">
    <location>
        <begin position="817"/>
        <end position="846"/>
    </location>
</feature>
<evidence type="ECO:0000256" key="2">
    <source>
        <dbReference type="ARBA" id="ARBA00023054"/>
    </source>
</evidence>
<feature type="coiled-coil region" evidence="5">
    <location>
        <begin position="456"/>
        <end position="497"/>
    </location>
</feature>
<dbReference type="PRINTS" id="PR00380">
    <property type="entry name" value="KINESINHEAVY"/>
</dbReference>
<dbReference type="CDD" id="cd00060">
    <property type="entry name" value="FHA"/>
    <property type="match status" value="1"/>
</dbReference>
<evidence type="ECO:0000256" key="1">
    <source>
        <dbReference type="ARBA" id="ARBA00022701"/>
    </source>
</evidence>
<comment type="caution">
    <text evidence="8">The sequence shown here is derived from an EMBL/GenBank/DDBJ whole genome shotgun (WGS) entry which is preliminary data.</text>
</comment>
<keyword evidence="3 4" id="KW-0505">Motor protein</keyword>
<organism evidence="8 9">
    <name type="scientific">Symbiodinium natans</name>
    <dbReference type="NCBI Taxonomy" id="878477"/>
    <lineage>
        <taxon>Eukaryota</taxon>
        <taxon>Sar</taxon>
        <taxon>Alveolata</taxon>
        <taxon>Dinophyceae</taxon>
        <taxon>Suessiales</taxon>
        <taxon>Symbiodiniaceae</taxon>
        <taxon>Symbiodinium</taxon>
    </lineage>
</organism>
<dbReference type="Pfam" id="PF00225">
    <property type="entry name" value="Kinesin"/>
    <property type="match status" value="2"/>
</dbReference>
<dbReference type="GO" id="GO:0007018">
    <property type="term" value="P:microtubule-based movement"/>
    <property type="evidence" value="ECO:0007669"/>
    <property type="project" value="InterPro"/>
</dbReference>
<feature type="region of interest" description="Disordered" evidence="6">
    <location>
        <begin position="918"/>
        <end position="946"/>
    </location>
</feature>
<evidence type="ECO:0000256" key="6">
    <source>
        <dbReference type="SAM" id="MobiDB-lite"/>
    </source>
</evidence>
<reference evidence="8" key="1">
    <citation type="submission" date="2021-02" db="EMBL/GenBank/DDBJ databases">
        <authorList>
            <person name="Dougan E. K."/>
            <person name="Rhodes N."/>
            <person name="Thang M."/>
            <person name="Chan C."/>
        </authorList>
    </citation>
    <scope>NUCLEOTIDE SEQUENCE</scope>
</reference>
<dbReference type="Proteomes" id="UP000604046">
    <property type="component" value="Unassembled WGS sequence"/>
</dbReference>
<dbReference type="InterPro" id="IPR027640">
    <property type="entry name" value="Kinesin-like_fam"/>
</dbReference>
<feature type="region of interest" description="Disordered" evidence="6">
    <location>
        <begin position="286"/>
        <end position="358"/>
    </location>
</feature>
<keyword evidence="4" id="KW-0067">ATP-binding</keyword>
<dbReference type="InterPro" id="IPR036961">
    <property type="entry name" value="Kinesin_motor_dom_sf"/>
</dbReference>
<keyword evidence="4" id="KW-0547">Nucleotide-binding</keyword>
<dbReference type="OrthoDB" id="421878at2759"/>
<feature type="region of interest" description="Disordered" evidence="6">
    <location>
        <begin position="507"/>
        <end position="540"/>
    </location>
</feature>
<evidence type="ECO:0000313" key="8">
    <source>
        <dbReference type="EMBL" id="CAE7197227.1"/>
    </source>
</evidence>
<evidence type="ECO:0000256" key="5">
    <source>
        <dbReference type="SAM" id="Coils"/>
    </source>
</evidence>
<evidence type="ECO:0000313" key="9">
    <source>
        <dbReference type="Proteomes" id="UP000604046"/>
    </source>
</evidence>
<evidence type="ECO:0000256" key="3">
    <source>
        <dbReference type="ARBA" id="ARBA00023175"/>
    </source>
</evidence>
<keyword evidence="9" id="KW-1185">Reference proteome</keyword>
<name>A0A812JBS9_9DINO</name>
<evidence type="ECO:0000259" key="7">
    <source>
        <dbReference type="PROSITE" id="PS50067"/>
    </source>
</evidence>
<feature type="domain" description="Kinesin motor" evidence="7">
    <location>
        <begin position="5"/>
        <end position="418"/>
    </location>
</feature>
<feature type="region of interest" description="Disordered" evidence="6">
    <location>
        <begin position="864"/>
        <end position="905"/>
    </location>
</feature>
<feature type="compositionally biased region" description="Polar residues" evidence="6">
    <location>
        <begin position="827"/>
        <end position="838"/>
    </location>
</feature>
<dbReference type="GO" id="GO:0003777">
    <property type="term" value="F:microtubule motor activity"/>
    <property type="evidence" value="ECO:0007669"/>
    <property type="project" value="InterPro"/>
</dbReference>